<dbReference type="EMBL" id="KQ972879">
    <property type="protein sequence ID" value="EFA11920.1"/>
    <property type="molecule type" value="Genomic_DNA"/>
</dbReference>
<dbReference type="Pfam" id="PF02949">
    <property type="entry name" value="7tm_6"/>
    <property type="match status" value="1"/>
</dbReference>
<feature type="transmembrane region" description="Helical" evidence="10">
    <location>
        <begin position="119"/>
        <end position="138"/>
    </location>
</feature>
<dbReference type="Proteomes" id="UP000007266">
    <property type="component" value="Unassembled WGS sequence"/>
</dbReference>
<evidence type="ECO:0000256" key="10">
    <source>
        <dbReference type="RuleBase" id="RU351113"/>
    </source>
</evidence>
<feature type="transmembrane region" description="Helical" evidence="10">
    <location>
        <begin position="324"/>
        <end position="353"/>
    </location>
</feature>
<keyword evidence="8 10" id="KW-0675">Receptor</keyword>
<dbReference type="GO" id="GO:0007165">
    <property type="term" value="P:signal transduction"/>
    <property type="evidence" value="ECO:0007669"/>
    <property type="project" value="UniProtKB-KW"/>
</dbReference>
<keyword evidence="9 10" id="KW-0807">Transducer</keyword>
<evidence type="ECO:0000313" key="11">
    <source>
        <dbReference type="EMBL" id="EFA11920.1"/>
    </source>
</evidence>
<keyword evidence="4 10" id="KW-0812">Transmembrane</keyword>
<comment type="caution">
    <text evidence="10">Lacks conserved residue(s) required for the propagation of feature annotation.</text>
</comment>
<sequence length="359" mass="40821">MTDSKILLFPLKLYFLFGYHPDCSPKFRKLALLAGLWMYAFPFYLSIKGILFYRKTDFLLMLECLEAAFLFGEPLFRHLAIHYHVSNLKNVLNLRQKAQIDGLEGESLFYYNLGKTFTFNYMIAGFVVLFGFCVQPFISGKLPATTYLPEGYFVTFCIYYTLSGCYVVVTVVTTDALFCSLCTTAIVNFKILKRKIRNIKRTNLRHEVKKIVDQQNFLLRYCEALGEMYSDIFVVYFCFSIGAICMQTYISTNDQLESAIRIKTSIYAVGLFAQSILYSISAENVLSAASEIGDAAYDSPWYRFSDAQYTKSLILVISKAQRKVIFSGCGLVTINFTTLTVIIKTAVSFYAYLNSLGSG</sequence>
<reference evidence="11 12" key="2">
    <citation type="journal article" date="2010" name="Nucleic Acids Res.">
        <title>BeetleBase in 2010: revisions to provide comprehensive genomic information for Tribolium castaneum.</title>
        <authorList>
            <person name="Kim H.S."/>
            <person name="Murphy T."/>
            <person name="Xia J."/>
            <person name="Caragea D."/>
            <person name="Park Y."/>
            <person name="Beeman R.W."/>
            <person name="Lorenzen M.D."/>
            <person name="Butcher S."/>
            <person name="Manak J.R."/>
            <person name="Brown S.J."/>
        </authorList>
    </citation>
    <scope>NUCLEOTIDE SEQUENCE [LARGE SCALE GENOMIC DNA]</scope>
    <source>
        <strain evidence="11 12">Georgia GA2</strain>
    </source>
</reference>
<evidence type="ECO:0000256" key="3">
    <source>
        <dbReference type="ARBA" id="ARBA00022606"/>
    </source>
</evidence>
<protein>
    <recommendedName>
        <fullName evidence="10">Odorant receptor</fullName>
    </recommendedName>
</protein>
<dbReference type="HOGENOM" id="CLU_740410_0_0_1"/>
<evidence type="ECO:0000256" key="4">
    <source>
        <dbReference type="ARBA" id="ARBA00022692"/>
    </source>
</evidence>
<name>D7EIE9_TRICA</name>
<proteinExistence type="inferred from homology"/>
<evidence type="ECO:0000256" key="9">
    <source>
        <dbReference type="ARBA" id="ARBA00023224"/>
    </source>
</evidence>
<keyword evidence="5 10" id="KW-0552">Olfaction</keyword>
<dbReference type="AlphaFoldDB" id="D7EIE9"/>
<keyword evidence="7 10" id="KW-0472">Membrane</keyword>
<evidence type="ECO:0000256" key="7">
    <source>
        <dbReference type="ARBA" id="ARBA00023136"/>
    </source>
</evidence>
<dbReference type="GO" id="GO:0050911">
    <property type="term" value="P:detection of chemical stimulus involved in sensory perception of smell"/>
    <property type="evidence" value="ECO:0000318"/>
    <property type="project" value="GO_Central"/>
</dbReference>
<dbReference type="GO" id="GO:0004984">
    <property type="term" value="F:olfactory receptor activity"/>
    <property type="evidence" value="ECO:0000318"/>
    <property type="project" value="GO_Central"/>
</dbReference>
<dbReference type="PhylomeDB" id="D7EIE9"/>
<dbReference type="GO" id="GO:0005549">
    <property type="term" value="F:odorant binding"/>
    <property type="evidence" value="ECO:0007669"/>
    <property type="project" value="InterPro"/>
</dbReference>
<comment type="similarity">
    <text evidence="10">Belongs to the insect chemoreceptor superfamily. Heteromeric odorant receptor channel (TC 1.A.69) family.</text>
</comment>
<accession>D7EIE9</accession>
<dbReference type="GO" id="GO:0005886">
    <property type="term" value="C:plasma membrane"/>
    <property type="evidence" value="ECO:0000318"/>
    <property type="project" value="GO_Central"/>
</dbReference>
<evidence type="ECO:0000256" key="8">
    <source>
        <dbReference type="ARBA" id="ARBA00023170"/>
    </source>
</evidence>
<evidence type="ECO:0000313" key="12">
    <source>
        <dbReference type="Proteomes" id="UP000007266"/>
    </source>
</evidence>
<keyword evidence="2" id="KW-1003">Cell membrane</keyword>
<keyword evidence="6 10" id="KW-1133">Transmembrane helix</keyword>
<evidence type="ECO:0000256" key="1">
    <source>
        <dbReference type="ARBA" id="ARBA00004651"/>
    </source>
</evidence>
<organism evidence="11 12">
    <name type="scientific">Tribolium castaneum</name>
    <name type="common">Red flour beetle</name>
    <dbReference type="NCBI Taxonomy" id="7070"/>
    <lineage>
        <taxon>Eukaryota</taxon>
        <taxon>Metazoa</taxon>
        <taxon>Ecdysozoa</taxon>
        <taxon>Arthropoda</taxon>
        <taxon>Hexapoda</taxon>
        <taxon>Insecta</taxon>
        <taxon>Pterygota</taxon>
        <taxon>Neoptera</taxon>
        <taxon>Endopterygota</taxon>
        <taxon>Coleoptera</taxon>
        <taxon>Polyphaga</taxon>
        <taxon>Cucujiformia</taxon>
        <taxon>Tenebrionidae</taxon>
        <taxon>Tenebrionidae incertae sedis</taxon>
        <taxon>Tribolium</taxon>
    </lineage>
</organism>
<evidence type="ECO:0000256" key="5">
    <source>
        <dbReference type="ARBA" id="ARBA00022725"/>
    </source>
</evidence>
<gene>
    <name evidence="11" type="primary">Or129</name>
    <name evidence="11" type="ORF">TcasGA2_TC030337</name>
</gene>
<evidence type="ECO:0000256" key="2">
    <source>
        <dbReference type="ARBA" id="ARBA00022475"/>
    </source>
</evidence>
<dbReference type="PANTHER" id="PTHR21137">
    <property type="entry name" value="ODORANT RECEPTOR"/>
    <property type="match status" value="1"/>
</dbReference>
<comment type="subcellular location">
    <subcellularLocation>
        <location evidence="1 10">Cell membrane</location>
        <topology evidence="1 10">Multi-pass membrane protein</topology>
    </subcellularLocation>
</comment>
<dbReference type="InterPro" id="IPR004117">
    <property type="entry name" value="7tm6_olfct_rcpt"/>
</dbReference>
<dbReference type="PANTHER" id="PTHR21137:SF35">
    <property type="entry name" value="ODORANT RECEPTOR 19A-RELATED"/>
    <property type="match status" value="1"/>
</dbReference>
<keyword evidence="3 10" id="KW-0716">Sensory transduction</keyword>
<dbReference type="InParanoid" id="D7EIE9"/>
<feature type="transmembrane region" description="Helical" evidence="10">
    <location>
        <begin position="158"/>
        <end position="191"/>
    </location>
</feature>
<feature type="transmembrane region" description="Helical" evidence="10">
    <location>
        <begin position="30"/>
        <end position="53"/>
    </location>
</feature>
<reference evidence="11 12" key="1">
    <citation type="journal article" date="2008" name="Nature">
        <title>The genome of the model beetle and pest Tribolium castaneum.</title>
        <authorList>
            <consortium name="Tribolium Genome Sequencing Consortium"/>
            <person name="Richards S."/>
            <person name="Gibbs R.A."/>
            <person name="Weinstock G.M."/>
            <person name="Brown S.J."/>
            <person name="Denell R."/>
            <person name="Beeman R.W."/>
            <person name="Gibbs R."/>
            <person name="Beeman R.W."/>
            <person name="Brown S.J."/>
            <person name="Bucher G."/>
            <person name="Friedrich M."/>
            <person name="Grimmelikhuijzen C.J."/>
            <person name="Klingler M."/>
            <person name="Lorenzen M."/>
            <person name="Richards S."/>
            <person name="Roth S."/>
            <person name="Schroder R."/>
            <person name="Tautz D."/>
            <person name="Zdobnov E.M."/>
            <person name="Muzny D."/>
            <person name="Gibbs R.A."/>
            <person name="Weinstock G.M."/>
            <person name="Attaway T."/>
            <person name="Bell S."/>
            <person name="Buhay C.J."/>
            <person name="Chandrabose M.N."/>
            <person name="Chavez D."/>
            <person name="Clerk-Blankenburg K.P."/>
            <person name="Cree A."/>
            <person name="Dao M."/>
            <person name="Davis C."/>
            <person name="Chacko J."/>
            <person name="Dinh H."/>
            <person name="Dugan-Rocha S."/>
            <person name="Fowler G."/>
            <person name="Garner T.T."/>
            <person name="Garnes J."/>
            <person name="Gnirke A."/>
            <person name="Hawes A."/>
            <person name="Hernandez J."/>
            <person name="Hines S."/>
            <person name="Holder M."/>
            <person name="Hume J."/>
            <person name="Jhangiani S.N."/>
            <person name="Joshi V."/>
            <person name="Khan Z.M."/>
            <person name="Jackson L."/>
            <person name="Kovar C."/>
            <person name="Kowis A."/>
            <person name="Lee S."/>
            <person name="Lewis L.R."/>
            <person name="Margolis J."/>
            <person name="Morgan M."/>
            <person name="Nazareth L.V."/>
            <person name="Nguyen N."/>
            <person name="Okwuonu G."/>
            <person name="Parker D."/>
            <person name="Richards S."/>
            <person name="Ruiz S.J."/>
            <person name="Santibanez J."/>
            <person name="Savard J."/>
            <person name="Scherer S.E."/>
            <person name="Schneider B."/>
            <person name="Sodergren E."/>
            <person name="Tautz D."/>
            <person name="Vattahil S."/>
            <person name="Villasana D."/>
            <person name="White C.S."/>
            <person name="Wright R."/>
            <person name="Park Y."/>
            <person name="Beeman R.W."/>
            <person name="Lord J."/>
            <person name="Oppert B."/>
            <person name="Lorenzen M."/>
            <person name="Brown S."/>
            <person name="Wang L."/>
            <person name="Savard J."/>
            <person name="Tautz D."/>
            <person name="Richards S."/>
            <person name="Weinstock G."/>
            <person name="Gibbs R.A."/>
            <person name="Liu Y."/>
            <person name="Worley K."/>
            <person name="Weinstock G."/>
            <person name="Elsik C.G."/>
            <person name="Reese J.T."/>
            <person name="Elhaik E."/>
            <person name="Landan G."/>
            <person name="Graur D."/>
            <person name="Arensburger P."/>
            <person name="Atkinson P."/>
            <person name="Beeman R.W."/>
            <person name="Beidler J."/>
            <person name="Brown S.J."/>
            <person name="Demuth J.P."/>
            <person name="Drury D.W."/>
            <person name="Du Y.Z."/>
            <person name="Fujiwara H."/>
            <person name="Lorenzen M."/>
            <person name="Maselli V."/>
            <person name="Osanai M."/>
            <person name="Park Y."/>
            <person name="Robertson H.M."/>
            <person name="Tu Z."/>
            <person name="Wang J.J."/>
            <person name="Wang S."/>
            <person name="Richards S."/>
            <person name="Song H."/>
            <person name="Zhang L."/>
            <person name="Sodergren E."/>
            <person name="Werner D."/>
            <person name="Stanke M."/>
            <person name="Morgenstern B."/>
            <person name="Solovyev V."/>
            <person name="Kosarev P."/>
            <person name="Brown G."/>
            <person name="Chen H.C."/>
            <person name="Ermolaeva O."/>
            <person name="Hlavina W."/>
            <person name="Kapustin Y."/>
            <person name="Kiryutin B."/>
            <person name="Kitts P."/>
            <person name="Maglott D."/>
            <person name="Pruitt K."/>
            <person name="Sapojnikov V."/>
            <person name="Souvorov A."/>
            <person name="Mackey A.J."/>
            <person name="Waterhouse R.M."/>
            <person name="Wyder S."/>
            <person name="Zdobnov E.M."/>
            <person name="Zdobnov E.M."/>
            <person name="Wyder S."/>
            <person name="Kriventseva E.V."/>
            <person name="Kadowaki T."/>
            <person name="Bork P."/>
            <person name="Aranda M."/>
            <person name="Bao R."/>
            <person name="Beermann A."/>
            <person name="Berns N."/>
            <person name="Bolognesi R."/>
            <person name="Bonneton F."/>
            <person name="Bopp D."/>
            <person name="Brown S.J."/>
            <person name="Bucher G."/>
            <person name="Butts T."/>
            <person name="Chaumot A."/>
            <person name="Denell R.E."/>
            <person name="Ferrier D.E."/>
            <person name="Friedrich M."/>
            <person name="Gordon C.M."/>
            <person name="Jindra M."/>
            <person name="Klingler M."/>
            <person name="Lan Q."/>
            <person name="Lattorff H.M."/>
            <person name="Laudet V."/>
            <person name="von Levetsow C."/>
            <person name="Liu Z."/>
            <person name="Lutz R."/>
            <person name="Lynch J.A."/>
            <person name="da Fonseca R.N."/>
            <person name="Posnien N."/>
            <person name="Reuter R."/>
            <person name="Roth S."/>
            <person name="Savard J."/>
            <person name="Schinko J.B."/>
            <person name="Schmitt C."/>
            <person name="Schoppmeier M."/>
            <person name="Schroder R."/>
            <person name="Shippy T.D."/>
            <person name="Simonnet F."/>
            <person name="Marques-Souza H."/>
            <person name="Tautz D."/>
            <person name="Tomoyasu Y."/>
            <person name="Trauner J."/>
            <person name="Van der Zee M."/>
            <person name="Vervoort M."/>
            <person name="Wittkopp N."/>
            <person name="Wimmer E.A."/>
            <person name="Yang X."/>
            <person name="Jones A.K."/>
            <person name="Sattelle D.B."/>
            <person name="Ebert P.R."/>
            <person name="Nelson D."/>
            <person name="Scott J.G."/>
            <person name="Beeman R.W."/>
            <person name="Muthukrishnan S."/>
            <person name="Kramer K.J."/>
            <person name="Arakane Y."/>
            <person name="Beeman R.W."/>
            <person name="Zhu Q."/>
            <person name="Hogenkamp D."/>
            <person name="Dixit R."/>
            <person name="Oppert B."/>
            <person name="Jiang H."/>
            <person name="Zou Z."/>
            <person name="Marshall J."/>
            <person name="Elpidina E."/>
            <person name="Vinokurov K."/>
            <person name="Oppert C."/>
            <person name="Zou Z."/>
            <person name="Evans J."/>
            <person name="Lu Z."/>
            <person name="Zhao P."/>
            <person name="Sumathipala N."/>
            <person name="Altincicek B."/>
            <person name="Vilcinskas A."/>
            <person name="Williams M."/>
            <person name="Hultmark D."/>
            <person name="Hetru C."/>
            <person name="Jiang H."/>
            <person name="Grimmelikhuijzen C.J."/>
            <person name="Hauser F."/>
            <person name="Cazzamali G."/>
            <person name="Williamson M."/>
            <person name="Park Y."/>
            <person name="Li B."/>
            <person name="Tanaka Y."/>
            <person name="Predel R."/>
            <person name="Neupert S."/>
            <person name="Schachtner J."/>
            <person name="Verleyen P."/>
            <person name="Raible F."/>
            <person name="Bork P."/>
            <person name="Friedrich M."/>
            <person name="Walden K.K."/>
            <person name="Robertson H.M."/>
            <person name="Angeli S."/>
            <person name="Foret S."/>
            <person name="Bucher G."/>
            <person name="Schuetz S."/>
            <person name="Maleszka R."/>
            <person name="Wimmer E.A."/>
            <person name="Beeman R.W."/>
            <person name="Lorenzen M."/>
            <person name="Tomoyasu Y."/>
            <person name="Miller S.C."/>
            <person name="Grossmann D."/>
            <person name="Bucher G."/>
        </authorList>
    </citation>
    <scope>NUCLEOTIDE SEQUENCE [LARGE SCALE GENOMIC DNA]</scope>
    <source>
        <strain evidence="11 12">Georgia GA2</strain>
    </source>
</reference>
<dbReference type="eggNOG" id="ENOG502T2DQ">
    <property type="taxonomic scope" value="Eukaryota"/>
</dbReference>
<evidence type="ECO:0000256" key="6">
    <source>
        <dbReference type="ARBA" id="ARBA00022989"/>
    </source>
</evidence>
<keyword evidence="12" id="KW-1185">Reference proteome</keyword>